<organism evidence="1 2">
    <name type="scientific">Noviherbaspirillum denitrificans</name>
    <dbReference type="NCBI Taxonomy" id="1968433"/>
    <lineage>
        <taxon>Bacteria</taxon>
        <taxon>Pseudomonadati</taxon>
        <taxon>Pseudomonadota</taxon>
        <taxon>Betaproteobacteria</taxon>
        <taxon>Burkholderiales</taxon>
        <taxon>Oxalobacteraceae</taxon>
        <taxon>Noviherbaspirillum</taxon>
    </lineage>
</organism>
<evidence type="ECO:0000313" key="1">
    <source>
        <dbReference type="EMBL" id="OWW19255.1"/>
    </source>
</evidence>
<proteinExistence type="predicted"/>
<dbReference type="EMBL" id="LSTO01000001">
    <property type="protein sequence ID" value="OWW19255.1"/>
    <property type="molecule type" value="Genomic_DNA"/>
</dbReference>
<keyword evidence="2" id="KW-1185">Reference proteome</keyword>
<name>A0A254T9K1_9BURK</name>
<reference evidence="1 2" key="1">
    <citation type="submission" date="2016-02" db="EMBL/GenBank/DDBJ databases">
        <authorList>
            <person name="Wen L."/>
            <person name="He K."/>
            <person name="Yang H."/>
        </authorList>
    </citation>
    <scope>NUCLEOTIDE SEQUENCE [LARGE SCALE GENOMIC DNA]</scope>
    <source>
        <strain evidence="1 2">TSA40</strain>
    </source>
</reference>
<dbReference type="OrthoDB" id="8778897at2"/>
<gene>
    <name evidence="1" type="ORF">AYR66_06815</name>
</gene>
<dbReference type="RefSeq" id="WP_088706171.1">
    <property type="nucleotide sequence ID" value="NZ_LSTO01000001.1"/>
</dbReference>
<comment type="caution">
    <text evidence="1">The sequence shown here is derived from an EMBL/GenBank/DDBJ whole genome shotgun (WGS) entry which is preliminary data.</text>
</comment>
<accession>A0A254T9K1</accession>
<dbReference type="AlphaFoldDB" id="A0A254T9K1"/>
<evidence type="ECO:0000313" key="2">
    <source>
        <dbReference type="Proteomes" id="UP000197535"/>
    </source>
</evidence>
<protein>
    <submittedName>
        <fullName evidence="1">Uncharacterized protein</fullName>
    </submittedName>
</protein>
<dbReference type="Proteomes" id="UP000197535">
    <property type="component" value="Unassembled WGS sequence"/>
</dbReference>
<sequence>MSSLSINSNLGDLLDNDASKTILEKYLPGISTHPQIAMGRGFPLKVVANFSGGLITNEALEKVDADLKTLG</sequence>